<organism evidence="1 2">
    <name type="scientific">Amanita muscaria (strain Koide BX008)</name>
    <dbReference type="NCBI Taxonomy" id="946122"/>
    <lineage>
        <taxon>Eukaryota</taxon>
        <taxon>Fungi</taxon>
        <taxon>Dikarya</taxon>
        <taxon>Basidiomycota</taxon>
        <taxon>Agaricomycotina</taxon>
        <taxon>Agaricomycetes</taxon>
        <taxon>Agaricomycetidae</taxon>
        <taxon>Agaricales</taxon>
        <taxon>Pluteineae</taxon>
        <taxon>Amanitaceae</taxon>
        <taxon>Amanita</taxon>
    </lineage>
</organism>
<dbReference type="InParanoid" id="A0A0C2WYQ3"/>
<protein>
    <submittedName>
        <fullName evidence="1">Uncharacterized protein</fullName>
    </submittedName>
</protein>
<dbReference type="Proteomes" id="UP000054549">
    <property type="component" value="Unassembled WGS sequence"/>
</dbReference>
<dbReference type="EMBL" id="KN818277">
    <property type="protein sequence ID" value="KIL61981.1"/>
    <property type="molecule type" value="Genomic_DNA"/>
</dbReference>
<proteinExistence type="predicted"/>
<dbReference type="HOGENOM" id="CLU_2885323_0_0_1"/>
<reference evidence="1 2" key="1">
    <citation type="submission" date="2014-04" db="EMBL/GenBank/DDBJ databases">
        <title>Evolutionary Origins and Diversification of the Mycorrhizal Mutualists.</title>
        <authorList>
            <consortium name="DOE Joint Genome Institute"/>
            <consortium name="Mycorrhizal Genomics Consortium"/>
            <person name="Kohler A."/>
            <person name="Kuo A."/>
            <person name="Nagy L.G."/>
            <person name="Floudas D."/>
            <person name="Copeland A."/>
            <person name="Barry K.W."/>
            <person name="Cichocki N."/>
            <person name="Veneault-Fourrey C."/>
            <person name="LaButti K."/>
            <person name="Lindquist E.A."/>
            <person name="Lipzen A."/>
            <person name="Lundell T."/>
            <person name="Morin E."/>
            <person name="Murat C."/>
            <person name="Riley R."/>
            <person name="Ohm R."/>
            <person name="Sun H."/>
            <person name="Tunlid A."/>
            <person name="Henrissat B."/>
            <person name="Grigoriev I.V."/>
            <person name="Hibbett D.S."/>
            <person name="Martin F."/>
        </authorList>
    </citation>
    <scope>NUCLEOTIDE SEQUENCE [LARGE SCALE GENOMIC DNA]</scope>
    <source>
        <strain evidence="1 2">Koide BX008</strain>
    </source>
</reference>
<sequence>MMPFKFYDEDLCSENNISIGHGFVSIICASQNVYQCTENHAATAENGLVYAFSFANDVFIMGE</sequence>
<dbReference type="AlphaFoldDB" id="A0A0C2WYQ3"/>
<keyword evidence="2" id="KW-1185">Reference proteome</keyword>
<accession>A0A0C2WYQ3</accession>
<gene>
    <name evidence="1" type="ORF">M378DRAFT_811408</name>
</gene>
<evidence type="ECO:0000313" key="1">
    <source>
        <dbReference type="EMBL" id="KIL61981.1"/>
    </source>
</evidence>
<evidence type="ECO:0000313" key="2">
    <source>
        <dbReference type="Proteomes" id="UP000054549"/>
    </source>
</evidence>
<name>A0A0C2WYQ3_AMAMK</name>